<gene>
    <name evidence="9" type="primary">crtQ</name>
    <name evidence="9" type="ordered locus">P9211_01311</name>
</gene>
<sequence length="478" mass="52824">MKVAIVGSGLAGLSAAVDLLDAGHSVDLYEARPFVGGKVGSWEDPEGNHIEMGLHVFFFNYTNLFSLMKKVGAIENLLPKDHTHLFVNKGGDLKSLDFRFALGAPFNGLKAFFTTPQLNWIDKLRNALALGTSPIVQGLVDYEGAMKTIRALDSISFQEWFLSHGGSLNSIDRMWNPIAYALGFIDCQSISARCMLTIFMMFAAKTEASKLNLLKGSPHKWLTKPILEYIEKKGGKLNLRHRVKEICFENNVDTKVTGIIVNTPSGEIRVEADQYLAACDVPGIQKIIPKEWHKFPLFSAINNLEAVPVATVQLRYDGWVTELNNDSAKVDLQNPAGLDNLLYTADADFSCFADLAITSPTDYRKEGLGSLLQCVLTPGDPWISQSNENIVLHTDSQVRELFPSSKDLNLMWSNVVKLAKSLYRESPGMEPYRPKQSTPVSNFFLAGSYTRQDYIDSMEGATMSGHLAATEILKSSVA</sequence>
<dbReference type="OrthoDB" id="438203at2"/>
<name>A9BCX4_PROM4</name>
<dbReference type="GO" id="GO:0016719">
    <property type="term" value="F:9,9'-di-cis-zeta-carotene desaturase activity"/>
    <property type="evidence" value="ECO:0007669"/>
    <property type="project" value="UniProtKB-EC"/>
</dbReference>
<dbReference type="InterPro" id="IPR050464">
    <property type="entry name" value="Zeta_carotene_desat/Oxidored"/>
</dbReference>
<comment type="catalytic activity">
    <reaction evidence="1">
        <text>9,9'-di-cis-zeta-carotene + 2 a quinone = 7,7',9,9'-tetra-cis-lycopene + 2 a quinol</text>
        <dbReference type="Rhea" id="RHEA:30955"/>
        <dbReference type="ChEBI" id="CHEBI:24646"/>
        <dbReference type="ChEBI" id="CHEBI:48716"/>
        <dbReference type="ChEBI" id="CHEBI:62466"/>
        <dbReference type="ChEBI" id="CHEBI:132124"/>
        <dbReference type="EC" id="1.3.5.6"/>
    </reaction>
</comment>
<dbReference type="Pfam" id="PF01593">
    <property type="entry name" value="Amino_oxidase"/>
    <property type="match status" value="1"/>
</dbReference>
<dbReference type="Proteomes" id="UP000000788">
    <property type="component" value="Chromosome"/>
</dbReference>
<evidence type="ECO:0000256" key="2">
    <source>
        <dbReference type="ARBA" id="ARBA00004900"/>
    </source>
</evidence>
<dbReference type="eggNOG" id="COG3349">
    <property type="taxonomic scope" value="Bacteria"/>
</dbReference>
<dbReference type="EC" id="1.3.5.6" evidence="4 7"/>
<comment type="similarity">
    <text evidence="3">Belongs to the zeta carotene desaturase family.</text>
</comment>
<evidence type="ECO:0000256" key="3">
    <source>
        <dbReference type="ARBA" id="ARBA00010192"/>
    </source>
</evidence>
<dbReference type="SUPFAM" id="SSF51905">
    <property type="entry name" value="FAD/NAD(P)-binding domain"/>
    <property type="match status" value="1"/>
</dbReference>
<dbReference type="STRING" id="93059.P9211_01311"/>
<dbReference type="UniPathway" id="UPA00803"/>
<dbReference type="InterPro" id="IPR014103">
    <property type="entry name" value="Zeta_caro_desat"/>
</dbReference>
<evidence type="ECO:0000313" key="10">
    <source>
        <dbReference type="Proteomes" id="UP000000788"/>
    </source>
</evidence>
<dbReference type="PRINTS" id="PR00419">
    <property type="entry name" value="ADXRDTASE"/>
</dbReference>
<dbReference type="PANTHER" id="PTHR42923:SF41">
    <property type="entry name" value="ZETA-CAROTENE DESATURASE, CHLOROPLASTIC_CHROMOPLASTIC"/>
    <property type="match status" value="1"/>
</dbReference>
<dbReference type="RefSeq" id="WP_012194687.1">
    <property type="nucleotide sequence ID" value="NC_009976.1"/>
</dbReference>
<comment type="pathway">
    <text evidence="2">Carotenoid biosynthesis; lycopene biosynthesis.</text>
</comment>
<dbReference type="HOGENOM" id="CLU_022687_1_1_3"/>
<organism evidence="9 10">
    <name type="scientific">Prochlorococcus marinus (strain MIT 9211)</name>
    <dbReference type="NCBI Taxonomy" id="93059"/>
    <lineage>
        <taxon>Bacteria</taxon>
        <taxon>Bacillati</taxon>
        <taxon>Cyanobacteriota</taxon>
        <taxon>Cyanophyceae</taxon>
        <taxon>Synechococcales</taxon>
        <taxon>Prochlorococcaceae</taxon>
        <taxon>Prochlorococcus</taxon>
    </lineage>
</organism>
<keyword evidence="10" id="KW-1185">Reference proteome</keyword>
<feature type="domain" description="Amine oxidase" evidence="8">
    <location>
        <begin position="10"/>
        <end position="473"/>
    </location>
</feature>
<dbReference type="InterPro" id="IPR002937">
    <property type="entry name" value="Amino_oxidase"/>
</dbReference>
<dbReference type="KEGG" id="pmj:P9211_01311"/>
<evidence type="ECO:0000256" key="5">
    <source>
        <dbReference type="ARBA" id="ARBA00022746"/>
    </source>
</evidence>
<dbReference type="GO" id="GO:0016117">
    <property type="term" value="P:carotenoid biosynthetic process"/>
    <property type="evidence" value="ECO:0007669"/>
    <property type="project" value="UniProtKB-KW"/>
</dbReference>
<evidence type="ECO:0000256" key="7">
    <source>
        <dbReference type="NCBIfam" id="TIGR02732"/>
    </source>
</evidence>
<dbReference type="PANTHER" id="PTHR42923">
    <property type="entry name" value="PROTOPORPHYRINOGEN OXIDASE"/>
    <property type="match status" value="1"/>
</dbReference>
<protein>
    <recommendedName>
        <fullName evidence="4 7">9,9'-di-cis-zeta-carotene desaturase</fullName>
        <ecNumber evidence="4 7">1.3.5.6</ecNumber>
    </recommendedName>
</protein>
<dbReference type="AlphaFoldDB" id="A9BCX4"/>
<dbReference type="EMBL" id="CP000878">
    <property type="protein sequence ID" value="ABX08062.1"/>
    <property type="molecule type" value="Genomic_DNA"/>
</dbReference>
<evidence type="ECO:0000256" key="6">
    <source>
        <dbReference type="ARBA" id="ARBA00023002"/>
    </source>
</evidence>
<reference evidence="9 10" key="1">
    <citation type="journal article" date="2007" name="PLoS Genet.">
        <title>Patterns and implications of gene gain and loss in the evolution of Prochlorococcus.</title>
        <authorList>
            <person name="Kettler G.C."/>
            <person name="Martiny A.C."/>
            <person name="Huang K."/>
            <person name="Zucker J."/>
            <person name="Coleman M.L."/>
            <person name="Rodrigue S."/>
            <person name="Chen F."/>
            <person name="Lapidus A."/>
            <person name="Ferriera S."/>
            <person name="Johnson J."/>
            <person name="Steglich C."/>
            <person name="Church G.M."/>
            <person name="Richardson P."/>
            <person name="Chisholm S.W."/>
        </authorList>
    </citation>
    <scope>NUCLEOTIDE SEQUENCE [LARGE SCALE GENOMIC DNA]</scope>
    <source>
        <strain evidence="10">MIT 9211</strain>
    </source>
</reference>
<evidence type="ECO:0000256" key="4">
    <source>
        <dbReference type="ARBA" id="ARBA00012788"/>
    </source>
</evidence>
<evidence type="ECO:0000256" key="1">
    <source>
        <dbReference type="ARBA" id="ARBA00000914"/>
    </source>
</evidence>
<dbReference type="NCBIfam" id="TIGR02732">
    <property type="entry name" value="zeta_caro_desat"/>
    <property type="match status" value="1"/>
</dbReference>
<keyword evidence="5" id="KW-0125">Carotenoid biosynthesis</keyword>
<evidence type="ECO:0000259" key="8">
    <source>
        <dbReference type="Pfam" id="PF01593"/>
    </source>
</evidence>
<keyword evidence="6 9" id="KW-0560">Oxidoreductase</keyword>
<dbReference type="Gene3D" id="3.50.50.60">
    <property type="entry name" value="FAD/NAD(P)-binding domain"/>
    <property type="match status" value="1"/>
</dbReference>
<proteinExistence type="inferred from homology"/>
<dbReference type="InterPro" id="IPR036188">
    <property type="entry name" value="FAD/NAD-bd_sf"/>
</dbReference>
<accession>A9BCX4</accession>
<evidence type="ECO:0000313" key="9">
    <source>
        <dbReference type="EMBL" id="ABX08062.1"/>
    </source>
</evidence>